<dbReference type="GO" id="GO:0030154">
    <property type="term" value="P:cell differentiation"/>
    <property type="evidence" value="ECO:0007669"/>
    <property type="project" value="TreeGrafter"/>
</dbReference>
<accession>A0A9Q0JHC3</accession>
<organism evidence="2 3">
    <name type="scientific">Turnera subulata</name>
    <dbReference type="NCBI Taxonomy" id="218843"/>
    <lineage>
        <taxon>Eukaryota</taxon>
        <taxon>Viridiplantae</taxon>
        <taxon>Streptophyta</taxon>
        <taxon>Embryophyta</taxon>
        <taxon>Tracheophyta</taxon>
        <taxon>Spermatophyta</taxon>
        <taxon>Magnoliopsida</taxon>
        <taxon>eudicotyledons</taxon>
        <taxon>Gunneridae</taxon>
        <taxon>Pentapetalae</taxon>
        <taxon>rosids</taxon>
        <taxon>fabids</taxon>
        <taxon>Malpighiales</taxon>
        <taxon>Passifloraceae</taxon>
        <taxon>Turnera</taxon>
    </lineage>
</organism>
<protein>
    <submittedName>
        <fullName evidence="2">Uncharacterized protein</fullName>
    </submittedName>
</protein>
<dbReference type="GO" id="GO:0016020">
    <property type="term" value="C:membrane"/>
    <property type="evidence" value="ECO:0007669"/>
    <property type="project" value="InterPro"/>
</dbReference>
<dbReference type="Pfam" id="PF01554">
    <property type="entry name" value="MatE"/>
    <property type="match status" value="1"/>
</dbReference>
<dbReference type="GO" id="GO:0005634">
    <property type="term" value="C:nucleus"/>
    <property type="evidence" value="ECO:0007669"/>
    <property type="project" value="TreeGrafter"/>
</dbReference>
<dbReference type="GO" id="GO:0015297">
    <property type="term" value="F:antiporter activity"/>
    <property type="evidence" value="ECO:0007669"/>
    <property type="project" value="InterPro"/>
</dbReference>
<dbReference type="PANTHER" id="PTHR47998">
    <property type="entry name" value="TRANSCRIPTION FACTOR MYB51-LIKE ISOFORM X1"/>
    <property type="match status" value="1"/>
</dbReference>
<dbReference type="GO" id="GO:0042910">
    <property type="term" value="F:xenobiotic transmembrane transporter activity"/>
    <property type="evidence" value="ECO:0007669"/>
    <property type="project" value="InterPro"/>
</dbReference>
<evidence type="ECO:0000313" key="2">
    <source>
        <dbReference type="EMBL" id="KAJ4841768.1"/>
    </source>
</evidence>
<dbReference type="SUPFAM" id="SSF46689">
    <property type="entry name" value="Homeodomain-like"/>
    <property type="match status" value="1"/>
</dbReference>
<dbReference type="InterPro" id="IPR002528">
    <property type="entry name" value="MATE_fam"/>
</dbReference>
<evidence type="ECO:0000256" key="1">
    <source>
        <dbReference type="ARBA" id="ARBA00010199"/>
    </source>
</evidence>
<proteinExistence type="inferred from homology"/>
<dbReference type="AlphaFoldDB" id="A0A9Q0JHC3"/>
<dbReference type="GO" id="GO:0000976">
    <property type="term" value="F:transcription cis-regulatory region binding"/>
    <property type="evidence" value="ECO:0007669"/>
    <property type="project" value="TreeGrafter"/>
</dbReference>
<keyword evidence="3" id="KW-1185">Reference proteome</keyword>
<reference evidence="2" key="2">
    <citation type="journal article" date="2023" name="Plants (Basel)">
        <title>Annotation of the Turnera subulata (Passifloraceae) Draft Genome Reveals the S-Locus Evolved after the Divergence of Turneroideae from Passifloroideae in a Stepwise Manner.</title>
        <authorList>
            <person name="Henning P.M."/>
            <person name="Roalson E.H."/>
            <person name="Mir W."/>
            <person name="McCubbin A.G."/>
            <person name="Shore J.S."/>
        </authorList>
    </citation>
    <scope>NUCLEOTIDE SEQUENCE</scope>
    <source>
        <strain evidence="2">F60SS</strain>
    </source>
</reference>
<name>A0A9Q0JHC3_9ROSI</name>
<dbReference type="PANTHER" id="PTHR47998:SF68">
    <property type="entry name" value="MYB TRANSCRIPTION FACTOR"/>
    <property type="match status" value="1"/>
</dbReference>
<dbReference type="OrthoDB" id="2143914at2759"/>
<sequence>MPKQKKKIKHENKNQWNCDGFYNSRDFSGEFSKECKKLRYLAAPTVFTSLCQYSFDAITQVFAGHVVILELASVSVENSVIAGFSFGVMLGMGSVLETLYGQALFPDQQLGLRRSGKSCRLRRMNNLSPSVKHGDFPEQEDDLIIRLHKLLGNRIFVASNAQEISAMNDP</sequence>
<dbReference type="GO" id="GO:0006355">
    <property type="term" value="P:regulation of DNA-templated transcription"/>
    <property type="evidence" value="ECO:0007669"/>
    <property type="project" value="TreeGrafter"/>
</dbReference>
<comment type="caution">
    <text evidence="2">The sequence shown here is derived from an EMBL/GenBank/DDBJ whole genome shotgun (WGS) entry which is preliminary data.</text>
</comment>
<dbReference type="InterPro" id="IPR009057">
    <property type="entry name" value="Homeodomain-like_sf"/>
</dbReference>
<evidence type="ECO:0000313" key="3">
    <source>
        <dbReference type="Proteomes" id="UP001141552"/>
    </source>
</evidence>
<gene>
    <name evidence="2" type="ORF">Tsubulata_015795</name>
</gene>
<dbReference type="Proteomes" id="UP001141552">
    <property type="component" value="Unassembled WGS sequence"/>
</dbReference>
<reference evidence="2" key="1">
    <citation type="submission" date="2022-02" db="EMBL/GenBank/DDBJ databases">
        <authorList>
            <person name="Henning P.M."/>
            <person name="McCubbin A.G."/>
            <person name="Shore J.S."/>
        </authorList>
    </citation>
    <scope>NUCLEOTIDE SEQUENCE</scope>
    <source>
        <strain evidence="2">F60SS</strain>
        <tissue evidence="2">Leaves</tissue>
    </source>
</reference>
<dbReference type="EMBL" id="JAKUCV010002701">
    <property type="protein sequence ID" value="KAJ4841768.1"/>
    <property type="molecule type" value="Genomic_DNA"/>
</dbReference>
<comment type="similarity">
    <text evidence="1">Belongs to the multi antimicrobial extrusion (MATE) (TC 2.A.66.1) family.</text>
</comment>
<dbReference type="InterPro" id="IPR015495">
    <property type="entry name" value="Myb_TF_plants"/>
</dbReference>